<feature type="compositionally biased region" description="Basic and acidic residues" evidence="1">
    <location>
        <begin position="1568"/>
        <end position="1584"/>
    </location>
</feature>
<feature type="compositionally biased region" description="Low complexity" evidence="1">
    <location>
        <begin position="1626"/>
        <end position="1640"/>
    </location>
</feature>
<feature type="compositionally biased region" description="Polar residues" evidence="1">
    <location>
        <begin position="2286"/>
        <end position="2303"/>
    </location>
</feature>
<protein>
    <submittedName>
        <fullName evidence="2">Uncharacterized protein</fullName>
    </submittedName>
</protein>
<accession>A0ABP0GAY3</accession>
<organism evidence="2 3">
    <name type="scientific">Clavelina lepadiformis</name>
    <name type="common">Light-bulb sea squirt</name>
    <name type="synonym">Ascidia lepadiformis</name>
    <dbReference type="NCBI Taxonomy" id="159417"/>
    <lineage>
        <taxon>Eukaryota</taxon>
        <taxon>Metazoa</taxon>
        <taxon>Chordata</taxon>
        <taxon>Tunicata</taxon>
        <taxon>Ascidiacea</taxon>
        <taxon>Aplousobranchia</taxon>
        <taxon>Clavelinidae</taxon>
        <taxon>Clavelina</taxon>
    </lineage>
</organism>
<feature type="region of interest" description="Disordered" evidence="1">
    <location>
        <begin position="1611"/>
        <end position="1671"/>
    </location>
</feature>
<feature type="compositionally biased region" description="Basic and acidic residues" evidence="1">
    <location>
        <begin position="2086"/>
        <end position="2107"/>
    </location>
</feature>
<feature type="compositionally biased region" description="Polar residues" evidence="1">
    <location>
        <begin position="1186"/>
        <end position="1198"/>
    </location>
</feature>
<feature type="region of interest" description="Disordered" evidence="1">
    <location>
        <begin position="1731"/>
        <end position="1767"/>
    </location>
</feature>
<feature type="region of interest" description="Disordered" evidence="1">
    <location>
        <begin position="984"/>
        <end position="1006"/>
    </location>
</feature>
<feature type="region of interest" description="Disordered" evidence="1">
    <location>
        <begin position="1341"/>
        <end position="1365"/>
    </location>
</feature>
<feature type="compositionally biased region" description="Polar residues" evidence="1">
    <location>
        <begin position="304"/>
        <end position="314"/>
    </location>
</feature>
<feature type="compositionally biased region" description="Polar residues" evidence="1">
    <location>
        <begin position="153"/>
        <end position="171"/>
    </location>
</feature>
<name>A0ABP0GAY3_CLALP</name>
<feature type="region of interest" description="Disordered" evidence="1">
    <location>
        <begin position="1557"/>
        <end position="1587"/>
    </location>
</feature>
<evidence type="ECO:0000313" key="2">
    <source>
        <dbReference type="EMBL" id="CAK8688922.1"/>
    </source>
</evidence>
<proteinExistence type="predicted"/>
<feature type="region of interest" description="Disordered" evidence="1">
    <location>
        <begin position="2188"/>
        <end position="2209"/>
    </location>
</feature>
<dbReference type="Proteomes" id="UP001642483">
    <property type="component" value="Unassembled WGS sequence"/>
</dbReference>
<gene>
    <name evidence="2" type="ORF">CVLEPA_LOCUS20875</name>
</gene>
<feature type="region of interest" description="Disordered" evidence="1">
    <location>
        <begin position="2058"/>
        <end position="2107"/>
    </location>
</feature>
<feature type="compositionally biased region" description="Polar residues" evidence="1">
    <location>
        <begin position="1757"/>
        <end position="1767"/>
    </location>
</feature>
<feature type="region of interest" description="Disordered" evidence="1">
    <location>
        <begin position="2277"/>
        <end position="2303"/>
    </location>
</feature>
<feature type="compositionally biased region" description="Polar residues" evidence="1">
    <location>
        <begin position="1136"/>
        <end position="1147"/>
    </location>
</feature>
<feature type="compositionally biased region" description="Low complexity" evidence="1">
    <location>
        <begin position="1741"/>
        <end position="1756"/>
    </location>
</feature>
<feature type="region of interest" description="Disordered" evidence="1">
    <location>
        <begin position="153"/>
        <end position="203"/>
    </location>
</feature>
<feature type="compositionally biased region" description="Polar residues" evidence="1">
    <location>
        <begin position="1349"/>
        <end position="1365"/>
    </location>
</feature>
<keyword evidence="3" id="KW-1185">Reference proteome</keyword>
<feature type="region of interest" description="Disordered" evidence="1">
    <location>
        <begin position="304"/>
        <end position="330"/>
    </location>
</feature>
<evidence type="ECO:0000256" key="1">
    <source>
        <dbReference type="SAM" id="MobiDB-lite"/>
    </source>
</evidence>
<feature type="compositionally biased region" description="Basic and acidic residues" evidence="1">
    <location>
        <begin position="2140"/>
        <end position="2149"/>
    </location>
</feature>
<feature type="region of interest" description="Disordered" evidence="1">
    <location>
        <begin position="890"/>
        <end position="936"/>
    </location>
</feature>
<feature type="region of interest" description="Disordered" evidence="1">
    <location>
        <begin position="1954"/>
        <end position="1989"/>
    </location>
</feature>
<feature type="compositionally biased region" description="Basic and acidic residues" evidence="1">
    <location>
        <begin position="1066"/>
        <end position="1077"/>
    </location>
</feature>
<feature type="region of interest" description="Disordered" evidence="1">
    <location>
        <begin position="2131"/>
        <end position="2165"/>
    </location>
</feature>
<feature type="compositionally biased region" description="Basic residues" evidence="1">
    <location>
        <begin position="183"/>
        <end position="194"/>
    </location>
</feature>
<evidence type="ECO:0000313" key="3">
    <source>
        <dbReference type="Proteomes" id="UP001642483"/>
    </source>
</evidence>
<feature type="compositionally biased region" description="Polar residues" evidence="1">
    <location>
        <begin position="1654"/>
        <end position="1671"/>
    </location>
</feature>
<feature type="region of interest" description="Disordered" evidence="1">
    <location>
        <begin position="1120"/>
        <end position="1155"/>
    </location>
</feature>
<dbReference type="EMBL" id="CAWYQH010000108">
    <property type="protein sequence ID" value="CAK8688922.1"/>
    <property type="molecule type" value="Genomic_DNA"/>
</dbReference>
<feature type="compositionally biased region" description="Polar residues" evidence="1">
    <location>
        <begin position="1971"/>
        <end position="1985"/>
    </location>
</feature>
<feature type="compositionally biased region" description="Polar residues" evidence="1">
    <location>
        <begin position="2188"/>
        <end position="2197"/>
    </location>
</feature>
<comment type="caution">
    <text evidence="2">The sequence shown here is derived from an EMBL/GenBank/DDBJ whole genome shotgun (WGS) entry which is preliminary data.</text>
</comment>
<reference evidence="2 3" key="1">
    <citation type="submission" date="2024-02" db="EMBL/GenBank/DDBJ databases">
        <authorList>
            <person name="Daric V."/>
            <person name="Darras S."/>
        </authorList>
    </citation>
    <scope>NUCLEOTIDE SEQUENCE [LARGE SCALE GENOMIC DNA]</scope>
</reference>
<feature type="region of interest" description="Disordered" evidence="1">
    <location>
        <begin position="1177"/>
        <end position="1199"/>
    </location>
</feature>
<feature type="compositionally biased region" description="Low complexity" evidence="1">
    <location>
        <begin position="1126"/>
        <end position="1135"/>
    </location>
</feature>
<feature type="compositionally biased region" description="Low complexity" evidence="1">
    <location>
        <begin position="1557"/>
        <end position="1566"/>
    </location>
</feature>
<feature type="compositionally biased region" description="Basic and acidic residues" evidence="1">
    <location>
        <begin position="1641"/>
        <end position="1653"/>
    </location>
</feature>
<feature type="compositionally biased region" description="Low complexity" evidence="1">
    <location>
        <begin position="315"/>
        <end position="328"/>
    </location>
</feature>
<sequence>MQNRPNPLQNFIPGYLPTPFPAPTPAPFLPSPYTVASLPGGCLLPQQDFCQMYVRLPYAPYPQQYTTYPTLPISNPDLYRLVTPTGVYPYQGVPLPAAGYAIPRAPLIPNHPMRNTEVPTTSRLATTITLCGNPSQPSTSIARNSGLYANVTHNKSKTANSRSRNCPNSSKNRPRYGTSFRRNMSRKNASKGKHSFHDRSPTPNAVELSSIARIDAKEGDDYETCDEKEIVGPADDYEPLPDCDWFHDTRPVVKAPVPPMQREQDAENKSMEYTLITNDKSYSHVNFNPNLLPGRLDRIWLQMGTPSPTFSEQNRGQTRRQSGSTSSRKVAEDVSVMHLSEDGVYYVMKPNENPICHQLLTTDKVAADDQASPSNFSEKECCECQHSVKSSQCCCSNCFKKRNGDLTHDQTMFAEISNYWDDSKQDVNNNEQLGVVPNDVSLHVTNQDSAPTNQMQVLGANPLNKLISQSRELWWDNSADISCESGRKPALGENSLLHVQATESFSSVSQSESRNSSNEAVIQEVDDFVVVDTAPRKTRPTEQPIFDDIINNSKLCSNTTDPADTVADVIQGKKKLDVDWDTIRTLVPQEYLTRSFIEEGRSEVYDLGSSVAHHFHALSKENGPIVSRSECPLTKASSFYTIPHSGNLSSRRLCEEDQAIVAVFQVQEEETDAEEVETATKATNLEDTSANLLSLSTHSELNKKRVEAKRVIKSKAGSTPRTCWGKQDVRMYLLTSVAQTNGSPSTTWCPYSSSTPSMQQKDPACESSKDLREKISEKKVLNPRITDLALIGSAKSLPTSPMKSRELASMAKQKQRRSTSLQNIHNKTNEHVSIDCALFNISTSASSATTSNVSCSISRHVPVTAQDKTYLLTPASSELEMVASNASILLRDEKDQTRLSQKQGKPKSKRSPATVPADASNSRKSRRPLKRSNCMILPKARTKEDNFPERTGKLALSTSKRNAEMVSRTPQIHKATRYQPYTNRQGMQQSVQGTLPSKNGVSAPQSPISSLATVISSTGDGSADKLGPYGSKTIVKEKQPKLFSSRSKPRSARKSLANIPSDAAEEALKETGRRSEQSKAIGKSKSGERLSAKKAIPPDLKSQKDTIVSGNIKKYPKLKSVQAKPNVVSTSSNSSKIASNQLVSGSRSTRRSPRIARQSLSAADLIGVSEKAKKKRVTAIPKTKSHTQLSAIPQTSDGATEISHAKKSSIRSLAPTSDFIPKQATSSVSMVNVVSSVTTVTCSISSSSTFTKSVTECAPSVPVESSVAPATPNILSRGKVQSSIKTIVHNLVSQTTSARACAISSPGLAALRTRNSCQSQTFSTENQRLFRQTISGSIRKSDLPKVSSKAKTAPSSPLRNESLANSQRSASLSDLFYDTTTEASVVWNTFVSWLEADDSTNKDLVSKTHQIEGTENQTKTGQVLQATPLTALTPLDHVEKTYVAFSPPTMTPPNAKECSAREDFTRVATKESNTKTATIKKSSVLECSHTKMAPKPPKTDIQNDTNLPPIFSDVPIDSEGSCKEMNSFGQTLDHKTEEEIRKSVLLLVESVLQNSQAQINQSSSSAKGTDERAHEIANSDDKLLRPPSFDIATQTTTDSLIGNTLLQASSEQASTKLSVPPKKPPRSNSPSARAAASAEALKSKEHPPRKKEATSNTGTCTNVAEKQLPSQTTEVTASPVIPYYPLFTALPGFSPHRHPHYLSPTLMPVSFPQPFFTATNSAFVWPTNTQPLAESSDDSSKLLSTSKVSSSRISDSGCDQTHPSSSQVQEVRAAAFLTSQPHLAVAVEDHIKIQRSLNGLPATVNHSSAQAVPSLYHPQYPHKPRPKWIPEKRPIGVRRRRSFSGIGSPSVKHHRIRSSDVARVRLYRRLANQVKRPSALKIRSQQEFNMSHPVGKEIVRRQRFVRSSLSEDTVFEAVKANPPVFITKPAKVKTSDTSSPLKSSVMQLAKSAHTSDATINNHEEDPGIETDSVSECTSSGKTTPDNAVPLKKVQSDLLQTIPEDKQQAIVFKKKTHARAQAKEKLPEISTVFPQSKVTQDHKKHHIFSLKHIKRYMSHKKPGKHDGGPSHPESSNLTRPILSGCKTDTKLLSRREASQPSGRDHIRDMFRKTKKNITEKTDQAELNNLRATVRENTSATCEKDTEEGCHHPSNPSKSSPLRRPRASGVCESYDIKGEVENTLPGNILRQSNSESVSTPGVRINSETGDIMHDDKNRKHSAQDGHGLQKILSSTAIDEDSMDNLGLGVSITREAIHVKDDNSDMIKLGLYPKKTSLKSIAPKENCLAPTTESKPGPNVNQSTEI</sequence>
<feature type="region of interest" description="Disordered" evidence="1">
    <location>
        <begin position="1018"/>
        <end position="1094"/>
    </location>
</feature>